<evidence type="ECO:0000313" key="1">
    <source>
        <dbReference type="EMBL" id="MFH0253470.1"/>
    </source>
</evidence>
<gene>
    <name evidence="1" type="ORF">ACGRVM_06180</name>
</gene>
<dbReference type="Proteomes" id="UP001607157">
    <property type="component" value="Unassembled WGS sequence"/>
</dbReference>
<keyword evidence="2" id="KW-1185">Reference proteome</keyword>
<dbReference type="Pfam" id="PF09929">
    <property type="entry name" value="DUF2161"/>
    <property type="match status" value="1"/>
</dbReference>
<accession>A0ABW7I643</accession>
<protein>
    <submittedName>
        <fullName evidence="1">DUF2161 domain-containing phosphodiesterase</fullName>
    </submittedName>
</protein>
<organism evidence="1 2">
    <name type="scientific">Roseovarius aquimarinus</name>
    <dbReference type="NCBI Taxonomy" id="1229156"/>
    <lineage>
        <taxon>Bacteria</taxon>
        <taxon>Pseudomonadati</taxon>
        <taxon>Pseudomonadota</taxon>
        <taxon>Alphaproteobacteria</taxon>
        <taxon>Rhodobacterales</taxon>
        <taxon>Roseobacteraceae</taxon>
        <taxon>Roseovarius</taxon>
    </lineage>
</organism>
<comment type="caution">
    <text evidence="1">The sequence shown here is derived from an EMBL/GenBank/DDBJ whole genome shotgun (WGS) entry which is preliminary data.</text>
</comment>
<proteinExistence type="predicted"/>
<dbReference type="RefSeq" id="WP_377167490.1">
    <property type="nucleotide sequence ID" value="NZ_JBHTJC010000001.1"/>
</dbReference>
<name>A0ABW7I643_9RHOB</name>
<reference evidence="1 2" key="1">
    <citation type="submission" date="2024-10" db="EMBL/GenBank/DDBJ databases">
        <authorList>
            <person name="Yang X.-N."/>
        </authorList>
    </citation>
    <scope>NUCLEOTIDE SEQUENCE [LARGE SCALE GENOMIC DNA]</scope>
    <source>
        <strain evidence="1 2">CAU 1059</strain>
    </source>
</reference>
<dbReference type="EMBL" id="JBIHMM010000001">
    <property type="protein sequence ID" value="MFH0253470.1"/>
    <property type="molecule type" value="Genomic_DNA"/>
</dbReference>
<dbReference type="InterPro" id="IPR018679">
    <property type="entry name" value="DUF2161"/>
</dbReference>
<sequence>MSPRAETDLYAPVKAWLSGRGYDVKGEVGAADVVACLGEDMLIVELKLGFSLVLLQQAVARQAMCDAVYVAVPRWRGKAGWKAFKGNIGLCKRLGLGVLSVDPGGAVQLHAEPGVFRPRKSAVKRGRLLREFSTRTGDPTQGGTNGQVMTAYRQDALACAAHLAATGPCKGAEVARVTGVGRATAIMAANHRGWFARVARGVYDVTEAGRAAAQPPGEPTAG</sequence>
<evidence type="ECO:0000313" key="2">
    <source>
        <dbReference type="Proteomes" id="UP001607157"/>
    </source>
</evidence>